<feature type="non-terminal residue" evidence="1">
    <location>
        <position position="1"/>
    </location>
</feature>
<sequence length="39" mass="4146">ARPPDPIVQSDLSLLFGLLLGDIDEVSDIPLAVLDISDL</sequence>
<comment type="caution">
    <text evidence="1">The sequence shown here is derived from an EMBL/GenBank/DDBJ whole genome shotgun (WGS) entry which is preliminary data.</text>
</comment>
<dbReference type="AlphaFoldDB" id="X1PF03"/>
<organism evidence="1">
    <name type="scientific">marine sediment metagenome</name>
    <dbReference type="NCBI Taxonomy" id="412755"/>
    <lineage>
        <taxon>unclassified sequences</taxon>
        <taxon>metagenomes</taxon>
        <taxon>ecological metagenomes</taxon>
    </lineage>
</organism>
<protein>
    <submittedName>
        <fullName evidence="1">Uncharacterized protein</fullName>
    </submittedName>
</protein>
<name>X1PF03_9ZZZZ</name>
<dbReference type="EMBL" id="BARV01025133">
    <property type="protein sequence ID" value="GAI41051.1"/>
    <property type="molecule type" value="Genomic_DNA"/>
</dbReference>
<proteinExistence type="predicted"/>
<evidence type="ECO:0000313" key="1">
    <source>
        <dbReference type="EMBL" id="GAI41051.1"/>
    </source>
</evidence>
<reference evidence="1" key="1">
    <citation type="journal article" date="2014" name="Front. Microbiol.">
        <title>High frequency of phylogenetically diverse reductive dehalogenase-homologous genes in deep subseafloor sedimentary metagenomes.</title>
        <authorList>
            <person name="Kawai M."/>
            <person name="Futagami T."/>
            <person name="Toyoda A."/>
            <person name="Takaki Y."/>
            <person name="Nishi S."/>
            <person name="Hori S."/>
            <person name="Arai W."/>
            <person name="Tsubouchi T."/>
            <person name="Morono Y."/>
            <person name="Uchiyama I."/>
            <person name="Ito T."/>
            <person name="Fujiyama A."/>
            <person name="Inagaki F."/>
            <person name="Takami H."/>
        </authorList>
    </citation>
    <scope>NUCLEOTIDE SEQUENCE</scope>
    <source>
        <strain evidence="1">Expedition CK06-06</strain>
    </source>
</reference>
<gene>
    <name evidence="1" type="ORF">S06H3_40889</name>
</gene>
<accession>X1PF03</accession>